<evidence type="ECO:0000256" key="2">
    <source>
        <dbReference type="ARBA" id="ARBA00012052"/>
    </source>
</evidence>
<dbReference type="HOGENOM" id="CLU_053057_1_1_9"/>
<comment type="catalytic activity">
    <reaction evidence="9">
        <text>4-CDP-2-C-methyl-D-erythritol + ATP = 4-CDP-2-C-methyl-D-erythritol 2-phosphate + ADP + H(+)</text>
        <dbReference type="Rhea" id="RHEA:18437"/>
        <dbReference type="ChEBI" id="CHEBI:15378"/>
        <dbReference type="ChEBI" id="CHEBI:30616"/>
        <dbReference type="ChEBI" id="CHEBI:57823"/>
        <dbReference type="ChEBI" id="CHEBI:57919"/>
        <dbReference type="ChEBI" id="CHEBI:456216"/>
        <dbReference type="EC" id="2.7.1.148"/>
    </reaction>
</comment>
<evidence type="ECO:0000259" key="10">
    <source>
        <dbReference type="Pfam" id="PF00288"/>
    </source>
</evidence>
<comment type="pathway">
    <text evidence="9">Isoprenoid biosynthesis; isopentenyl diphosphate biosynthesis via DXP pathway; isopentenyl diphosphate from 1-deoxy-D-xylulose 5-phosphate: step 3/6.</text>
</comment>
<gene>
    <name evidence="9" type="primary">ispE</name>
    <name evidence="12" type="ordered locus">Sgly_0190</name>
</gene>
<feature type="active site" evidence="9">
    <location>
        <position position="143"/>
    </location>
</feature>
<dbReference type="EC" id="2.7.1.148" evidence="2 9"/>
<organism evidence="12 13">
    <name type="scientific">Syntrophobotulus glycolicus (strain DSM 8271 / FlGlyR)</name>
    <dbReference type="NCBI Taxonomy" id="645991"/>
    <lineage>
        <taxon>Bacteria</taxon>
        <taxon>Bacillati</taxon>
        <taxon>Bacillota</taxon>
        <taxon>Clostridia</taxon>
        <taxon>Eubacteriales</taxon>
        <taxon>Desulfitobacteriaceae</taxon>
        <taxon>Syntrophobotulus</taxon>
    </lineage>
</organism>
<sequence length="302" mass="32559">MINEIEMTAYAKVNLALAVTSRRKDGYHNIQTIFQSISLSDMVKVRLVPEKGIRCDCGSLSGEKNLAYGIAEKFLCSLNPEGRSKHLAETGIEITIDKHIPLEAGLGGGSSDAAAVLKALNLLYGKPLTEEGLLSIASQCGSDTAFCLAGGTQWGEGTGTELEPLPEMPPVEMIVVKPLAGVNTGLAYQLFDEQAVWGKLDQADWRKALQGQDRREIGRLMQNSLEDVSIKIVSEIGEIKKLLIKAGCIGALMSGSGSAVFGIVRDAEHGKFVKDILGEKGFSDSWLVRTIRNSEMVFRSSS</sequence>
<dbReference type="RefSeq" id="WP_013623432.1">
    <property type="nucleotide sequence ID" value="NC_015172.1"/>
</dbReference>
<reference evidence="12 13" key="1">
    <citation type="journal article" date="2011" name="Stand. Genomic Sci.">
        <title>Complete genome sequence of Syntrophobotulus glycolicus type strain (FlGlyR).</title>
        <authorList>
            <person name="Han C."/>
            <person name="Mwirichia R."/>
            <person name="Chertkov O."/>
            <person name="Held B."/>
            <person name="Lapidus A."/>
            <person name="Nolan M."/>
            <person name="Lucas S."/>
            <person name="Hammon N."/>
            <person name="Deshpande S."/>
            <person name="Cheng J.F."/>
            <person name="Tapia R."/>
            <person name="Goodwin L."/>
            <person name="Pitluck S."/>
            <person name="Huntemann M."/>
            <person name="Liolios K."/>
            <person name="Ivanova N."/>
            <person name="Pagani I."/>
            <person name="Mavromatis K."/>
            <person name="Ovchinikova G."/>
            <person name="Pati A."/>
            <person name="Chen A."/>
            <person name="Palaniappan K."/>
            <person name="Land M."/>
            <person name="Hauser L."/>
            <person name="Brambilla E.M."/>
            <person name="Rohde M."/>
            <person name="Spring S."/>
            <person name="Sikorski J."/>
            <person name="Goker M."/>
            <person name="Woyke T."/>
            <person name="Bristow J."/>
            <person name="Eisen J.A."/>
            <person name="Markowitz V."/>
            <person name="Hugenholtz P."/>
            <person name="Kyrpides N.C."/>
            <person name="Klenk H.P."/>
            <person name="Detter J.C."/>
        </authorList>
    </citation>
    <scope>NUCLEOTIDE SEQUENCE [LARGE SCALE GENOMIC DNA]</scope>
    <source>
        <strain evidence="13">DSM 8271 / FlGlyR</strain>
    </source>
</reference>
<dbReference type="AlphaFoldDB" id="F0SW75"/>
<evidence type="ECO:0000313" key="13">
    <source>
        <dbReference type="Proteomes" id="UP000007488"/>
    </source>
</evidence>
<evidence type="ECO:0000256" key="1">
    <source>
        <dbReference type="ARBA" id="ARBA00009684"/>
    </source>
</evidence>
<dbReference type="UniPathway" id="UPA00056">
    <property type="reaction ID" value="UER00094"/>
</dbReference>
<name>F0SW75_SYNGF</name>
<dbReference type="Gene3D" id="3.30.70.890">
    <property type="entry name" value="GHMP kinase, C-terminal domain"/>
    <property type="match status" value="1"/>
</dbReference>
<dbReference type="SUPFAM" id="SSF54211">
    <property type="entry name" value="Ribosomal protein S5 domain 2-like"/>
    <property type="match status" value="1"/>
</dbReference>
<keyword evidence="7 9" id="KW-0067">ATP-binding</keyword>
<dbReference type="Pfam" id="PF00288">
    <property type="entry name" value="GHMP_kinases_N"/>
    <property type="match status" value="1"/>
</dbReference>
<proteinExistence type="inferred from homology"/>
<evidence type="ECO:0000259" key="11">
    <source>
        <dbReference type="Pfam" id="PF08544"/>
    </source>
</evidence>
<dbReference type="InterPro" id="IPR004424">
    <property type="entry name" value="IspE"/>
</dbReference>
<dbReference type="KEGG" id="sgy:Sgly_0190"/>
<evidence type="ECO:0000256" key="9">
    <source>
        <dbReference type="HAMAP-Rule" id="MF_00061"/>
    </source>
</evidence>
<reference evidence="13" key="2">
    <citation type="submission" date="2011-02" db="EMBL/GenBank/DDBJ databases">
        <title>The complete genome of Syntrophobotulus glycolicus DSM 8271.</title>
        <authorList>
            <person name="Lucas S."/>
            <person name="Copeland A."/>
            <person name="Lapidus A."/>
            <person name="Bruce D."/>
            <person name="Goodwin L."/>
            <person name="Pitluck S."/>
            <person name="Kyrpides N."/>
            <person name="Mavromatis K."/>
            <person name="Pagani I."/>
            <person name="Ivanova N."/>
            <person name="Mikhailova N."/>
            <person name="Chertkov O."/>
            <person name="Held B."/>
            <person name="Detter J.C."/>
            <person name="Tapia R."/>
            <person name="Han C."/>
            <person name="Land M."/>
            <person name="Hauser L."/>
            <person name="Markowitz V."/>
            <person name="Cheng J.-F."/>
            <person name="Hugenholtz P."/>
            <person name="Woyke T."/>
            <person name="Wu D."/>
            <person name="Spring S."/>
            <person name="Schroeder M."/>
            <person name="Brambilla E."/>
            <person name="Klenk H.-P."/>
            <person name="Eisen J.A."/>
        </authorList>
    </citation>
    <scope>NUCLEOTIDE SEQUENCE [LARGE SCALE GENOMIC DNA]</scope>
    <source>
        <strain evidence="13">DSM 8271 / FlGlyR</strain>
    </source>
</reference>
<dbReference type="Pfam" id="PF08544">
    <property type="entry name" value="GHMP_kinases_C"/>
    <property type="match status" value="1"/>
</dbReference>
<keyword evidence="9" id="KW-0414">Isoprene biosynthesis</keyword>
<protein>
    <recommendedName>
        <fullName evidence="3 9">4-diphosphocytidyl-2-C-methyl-D-erythritol kinase</fullName>
        <shortName evidence="9">CMK</shortName>
        <ecNumber evidence="2 9">2.7.1.148</ecNumber>
    </recommendedName>
    <alternativeName>
        <fullName evidence="8 9">4-(cytidine-5'-diphospho)-2-C-methyl-D-erythritol kinase</fullName>
    </alternativeName>
</protein>
<dbReference type="GO" id="GO:0005524">
    <property type="term" value="F:ATP binding"/>
    <property type="evidence" value="ECO:0007669"/>
    <property type="project" value="UniProtKB-UniRule"/>
</dbReference>
<keyword evidence="6 9" id="KW-0418">Kinase</keyword>
<feature type="binding site" evidence="9">
    <location>
        <begin position="101"/>
        <end position="111"/>
    </location>
    <ligand>
        <name>ATP</name>
        <dbReference type="ChEBI" id="CHEBI:30616"/>
    </ligand>
</feature>
<dbReference type="NCBIfam" id="TIGR00154">
    <property type="entry name" value="ispE"/>
    <property type="match status" value="1"/>
</dbReference>
<dbReference type="InterPro" id="IPR013750">
    <property type="entry name" value="GHMP_kinase_C_dom"/>
</dbReference>
<accession>F0SW75</accession>
<evidence type="ECO:0000256" key="4">
    <source>
        <dbReference type="ARBA" id="ARBA00022679"/>
    </source>
</evidence>
<dbReference type="GO" id="GO:0016114">
    <property type="term" value="P:terpenoid biosynthetic process"/>
    <property type="evidence" value="ECO:0007669"/>
    <property type="project" value="UniProtKB-UniRule"/>
</dbReference>
<dbReference type="GO" id="GO:0019288">
    <property type="term" value="P:isopentenyl diphosphate biosynthetic process, methylerythritol 4-phosphate pathway"/>
    <property type="evidence" value="ECO:0007669"/>
    <property type="project" value="UniProtKB-UniRule"/>
</dbReference>
<dbReference type="HAMAP" id="MF_00061">
    <property type="entry name" value="IspE"/>
    <property type="match status" value="1"/>
</dbReference>
<dbReference type="EMBL" id="CP002547">
    <property type="protein sequence ID" value="ADY54561.1"/>
    <property type="molecule type" value="Genomic_DNA"/>
</dbReference>
<dbReference type="PANTHER" id="PTHR43527:SF2">
    <property type="entry name" value="4-DIPHOSPHOCYTIDYL-2-C-METHYL-D-ERYTHRITOL KINASE, CHLOROPLASTIC"/>
    <property type="match status" value="1"/>
</dbReference>
<dbReference type="GO" id="GO:0050515">
    <property type="term" value="F:4-(cytidine 5'-diphospho)-2-C-methyl-D-erythritol kinase activity"/>
    <property type="evidence" value="ECO:0007669"/>
    <property type="project" value="UniProtKB-UniRule"/>
</dbReference>
<dbReference type="InterPro" id="IPR020568">
    <property type="entry name" value="Ribosomal_Su5_D2-typ_SF"/>
</dbReference>
<dbReference type="SUPFAM" id="SSF55060">
    <property type="entry name" value="GHMP Kinase, C-terminal domain"/>
    <property type="match status" value="1"/>
</dbReference>
<keyword evidence="5 9" id="KW-0547">Nucleotide-binding</keyword>
<dbReference type="Gene3D" id="3.30.230.10">
    <property type="match status" value="1"/>
</dbReference>
<evidence type="ECO:0000256" key="8">
    <source>
        <dbReference type="ARBA" id="ARBA00032554"/>
    </source>
</evidence>
<comment type="function">
    <text evidence="9">Catalyzes the phosphorylation of the position 2 hydroxy group of 4-diphosphocytidyl-2C-methyl-D-erythritol.</text>
</comment>
<evidence type="ECO:0000256" key="7">
    <source>
        <dbReference type="ARBA" id="ARBA00022840"/>
    </source>
</evidence>
<dbReference type="PANTHER" id="PTHR43527">
    <property type="entry name" value="4-DIPHOSPHOCYTIDYL-2-C-METHYL-D-ERYTHRITOL KINASE, CHLOROPLASTIC"/>
    <property type="match status" value="1"/>
</dbReference>
<keyword evidence="4 9" id="KW-0808">Transferase</keyword>
<keyword evidence="13" id="KW-1185">Reference proteome</keyword>
<evidence type="ECO:0000256" key="3">
    <source>
        <dbReference type="ARBA" id="ARBA00017473"/>
    </source>
</evidence>
<evidence type="ECO:0000313" key="12">
    <source>
        <dbReference type="EMBL" id="ADY54561.1"/>
    </source>
</evidence>
<feature type="active site" evidence="9">
    <location>
        <position position="12"/>
    </location>
</feature>
<dbReference type="InterPro" id="IPR014721">
    <property type="entry name" value="Ribsml_uS5_D2-typ_fold_subgr"/>
</dbReference>
<comment type="similarity">
    <text evidence="1 9">Belongs to the GHMP kinase family. IspE subfamily.</text>
</comment>
<dbReference type="InterPro" id="IPR006204">
    <property type="entry name" value="GHMP_kinase_N_dom"/>
</dbReference>
<feature type="domain" description="GHMP kinase N-terminal" evidence="10">
    <location>
        <begin position="65"/>
        <end position="151"/>
    </location>
</feature>
<dbReference type="STRING" id="645991.Sgly_0190"/>
<dbReference type="InterPro" id="IPR036554">
    <property type="entry name" value="GHMP_kinase_C_sf"/>
</dbReference>
<dbReference type="PIRSF" id="PIRSF010376">
    <property type="entry name" value="IspE"/>
    <property type="match status" value="1"/>
</dbReference>
<dbReference type="OrthoDB" id="9809438at2"/>
<evidence type="ECO:0000256" key="6">
    <source>
        <dbReference type="ARBA" id="ARBA00022777"/>
    </source>
</evidence>
<dbReference type="eggNOG" id="COG1947">
    <property type="taxonomic scope" value="Bacteria"/>
</dbReference>
<dbReference type="Proteomes" id="UP000007488">
    <property type="component" value="Chromosome"/>
</dbReference>
<feature type="domain" description="GHMP kinase C-terminal" evidence="11">
    <location>
        <begin position="206"/>
        <end position="280"/>
    </location>
</feature>
<evidence type="ECO:0000256" key="5">
    <source>
        <dbReference type="ARBA" id="ARBA00022741"/>
    </source>
</evidence>